<keyword evidence="3" id="KW-1185">Reference proteome</keyword>
<protein>
    <submittedName>
        <fullName evidence="2">Uncharacterized protein</fullName>
    </submittedName>
</protein>
<sequence>MVRVLATMLRAIKKFKGKENPESPVATVRHRGRKLKFPGLTTNETREATLELYKESQATHYGAVVKTFRAGKTEVPHELRKLGLIWDKKDEIIGCRGRHLNWMEYNKKAALILLPAEHFITRRLIEQTHLRLKHTGFGNHDGGTQNRFLDSEDASSHQKRDNEASLSKGFGLFLRRSACNKHQLFYHCQPGSSGAIDISIDQHTFLVLPLKTKRFPKTYHRIIASTRSWRALANNWEAVLAAPVLSECDDIALSPSWKIELVPSSSDFLNDDDLFTSGKIPAEKIVQSLTDQSIGEVPLLDSPSPLPPVPLSTLVFVQDVMACSAQPTVPKNLIDVIPSPPTSGVATDTSVHCLSRMIADYNVIFHARQRHALLLADGRPPLVPLPRAFQVPAMHHIATEDLNNKLNATMTKCAQELSTLLIEAEELALEGILAEVADTLVDWTPNEEEFKAIVDYKNLRLKNLAEYKDGGGPLEFYHLENSNGRPTIQPSSAPFKVHTAAHRNPKKKDLPDQPAPGQPAQPVQPVSSPAPTKAPEVLPVTLVNLEPTPETLESDSQFT</sequence>
<name>A0ABR0A8T1_9CRUS</name>
<proteinExistence type="predicted"/>
<dbReference type="EMBL" id="JAOYFB010000036">
    <property type="protein sequence ID" value="KAK4021443.1"/>
    <property type="molecule type" value="Genomic_DNA"/>
</dbReference>
<evidence type="ECO:0000256" key="1">
    <source>
        <dbReference type="SAM" id="MobiDB-lite"/>
    </source>
</evidence>
<feature type="region of interest" description="Disordered" evidence="1">
    <location>
        <begin position="497"/>
        <end position="559"/>
    </location>
</feature>
<feature type="compositionally biased region" description="Low complexity" evidence="1">
    <location>
        <begin position="520"/>
        <end position="531"/>
    </location>
</feature>
<evidence type="ECO:0000313" key="3">
    <source>
        <dbReference type="Proteomes" id="UP001234178"/>
    </source>
</evidence>
<gene>
    <name evidence="2" type="ORF">OUZ56_003359</name>
</gene>
<dbReference type="Proteomes" id="UP001234178">
    <property type="component" value="Unassembled WGS sequence"/>
</dbReference>
<feature type="region of interest" description="Disordered" evidence="1">
    <location>
        <begin position="135"/>
        <end position="162"/>
    </location>
</feature>
<organism evidence="2 3">
    <name type="scientific">Daphnia magna</name>
    <dbReference type="NCBI Taxonomy" id="35525"/>
    <lineage>
        <taxon>Eukaryota</taxon>
        <taxon>Metazoa</taxon>
        <taxon>Ecdysozoa</taxon>
        <taxon>Arthropoda</taxon>
        <taxon>Crustacea</taxon>
        <taxon>Branchiopoda</taxon>
        <taxon>Diplostraca</taxon>
        <taxon>Cladocera</taxon>
        <taxon>Anomopoda</taxon>
        <taxon>Daphniidae</taxon>
        <taxon>Daphnia</taxon>
    </lineage>
</organism>
<reference evidence="2 3" key="1">
    <citation type="journal article" date="2023" name="Nucleic Acids Res.">
        <title>The hologenome of Daphnia magna reveals possible DNA methylation and microbiome-mediated evolution of the host genome.</title>
        <authorList>
            <person name="Chaturvedi A."/>
            <person name="Li X."/>
            <person name="Dhandapani V."/>
            <person name="Marshall H."/>
            <person name="Kissane S."/>
            <person name="Cuenca-Cambronero M."/>
            <person name="Asole G."/>
            <person name="Calvet F."/>
            <person name="Ruiz-Romero M."/>
            <person name="Marangio P."/>
            <person name="Guigo R."/>
            <person name="Rago D."/>
            <person name="Mirbahai L."/>
            <person name="Eastwood N."/>
            <person name="Colbourne J.K."/>
            <person name="Zhou J."/>
            <person name="Mallon E."/>
            <person name="Orsini L."/>
        </authorList>
    </citation>
    <scope>NUCLEOTIDE SEQUENCE [LARGE SCALE GENOMIC DNA]</scope>
    <source>
        <strain evidence="2">LRV0_1</strain>
    </source>
</reference>
<comment type="caution">
    <text evidence="2">The sequence shown here is derived from an EMBL/GenBank/DDBJ whole genome shotgun (WGS) entry which is preliminary data.</text>
</comment>
<accession>A0ABR0A8T1</accession>
<evidence type="ECO:0000313" key="2">
    <source>
        <dbReference type="EMBL" id="KAK4021443.1"/>
    </source>
</evidence>